<proteinExistence type="predicted"/>
<name>A0A0F9IEV4_9ZZZZ</name>
<protein>
    <submittedName>
        <fullName evidence="1">Uncharacterized protein</fullName>
    </submittedName>
</protein>
<reference evidence="1" key="1">
    <citation type="journal article" date="2015" name="Nature">
        <title>Complex archaea that bridge the gap between prokaryotes and eukaryotes.</title>
        <authorList>
            <person name="Spang A."/>
            <person name="Saw J.H."/>
            <person name="Jorgensen S.L."/>
            <person name="Zaremba-Niedzwiedzka K."/>
            <person name="Martijn J."/>
            <person name="Lind A.E."/>
            <person name="van Eijk R."/>
            <person name="Schleper C."/>
            <person name="Guy L."/>
            <person name="Ettema T.J."/>
        </authorList>
    </citation>
    <scope>NUCLEOTIDE SEQUENCE</scope>
</reference>
<feature type="non-terminal residue" evidence="1">
    <location>
        <position position="1"/>
    </location>
</feature>
<accession>A0A0F9IEV4</accession>
<sequence length="21" mass="2624">FRSRYEFELNLNEINNIINPK</sequence>
<evidence type="ECO:0000313" key="1">
    <source>
        <dbReference type="EMBL" id="KKL85957.1"/>
    </source>
</evidence>
<dbReference type="EMBL" id="LAZR01021255">
    <property type="protein sequence ID" value="KKL85957.1"/>
    <property type="molecule type" value="Genomic_DNA"/>
</dbReference>
<dbReference type="AlphaFoldDB" id="A0A0F9IEV4"/>
<gene>
    <name evidence="1" type="ORF">LCGC14_1949530</name>
</gene>
<comment type="caution">
    <text evidence="1">The sequence shown here is derived from an EMBL/GenBank/DDBJ whole genome shotgun (WGS) entry which is preliminary data.</text>
</comment>
<organism evidence="1">
    <name type="scientific">marine sediment metagenome</name>
    <dbReference type="NCBI Taxonomy" id="412755"/>
    <lineage>
        <taxon>unclassified sequences</taxon>
        <taxon>metagenomes</taxon>
        <taxon>ecological metagenomes</taxon>
    </lineage>
</organism>